<dbReference type="AlphaFoldDB" id="A0AAF0V8C7"/>
<proteinExistence type="predicted"/>
<dbReference type="EMBL" id="CP133623">
    <property type="protein sequence ID" value="WMV58496.1"/>
    <property type="molecule type" value="Genomic_DNA"/>
</dbReference>
<accession>A0AAF0V8C7</accession>
<evidence type="ECO:0000313" key="3">
    <source>
        <dbReference type="Proteomes" id="UP001234989"/>
    </source>
</evidence>
<dbReference type="Proteomes" id="UP001234989">
    <property type="component" value="Chromosome 12"/>
</dbReference>
<name>A0AAF0V8C7_SOLVR</name>
<keyword evidence="3" id="KW-1185">Reference proteome</keyword>
<gene>
    <name evidence="2" type="ORF">MTR67_051881</name>
</gene>
<organism evidence="2 3">
    <name type="scientific">Solanum verrucosum</name>
    <dbReference type="NCBI Taxonomy" id="315347"/>
    <lineage>
        <taxon>Eukaryota</taxon>
        <taxon>Viridiplantae</taxon>
        <taxon>Streptophyta</taxon>
        <taxon>Embryophyta</taxon>
        <taxon>Tracheophyta</taxon>
        <taxon>Spermatophyta</taxon>
        <taxon>Magnoliopsida</taxon>
        <taxon>eudicotyledons</taxon>
        <taxon>Gunneridae</taxon>
        <taxon>Pentapetalae</taxon>
        <taxon>asterids</taxon>
        <taxon>lamiids</taxon>
        <taxon>Solanales</taxon>
        <taxon>Solanaceae</taxon>
        <taxon>Solanoideae</taxon>
        <taxon>Solaneae</taxon>
        <taxon>Solanum</taxon>
    </lineage>
</organism>
<sequence length="139" mass="15662">MSSSRHSSSASTPSSSSTLAGSSAEEPAALVMLYLSLDKFMKHVADESIRIFMDLLMSIDLHMKRYNECARFILVFCKLLRSVVGLEDPLYRFCRGSIRDILEAVWIARCKKNVAKELLALNDAFMFVREDVVDVYLAS</sequence>
<evidence type="ECO:0000313" key="2">
    <source>
        <dbReference type="EMBL" id="WMV58496.1"/>
    </source>
</evidence>
<evidence type="ECO:0000256" key="1">
    <source>
        <dbReference type="SAM" id="MobiDB-lite"/>
    </source>
</evidence>
<reference evidence="2" key="1">
    <citation type="submission" date="2023-08" db="EMBL/GenBank/DDBJ databases">
        <title>A de novo genome assembly of Solanum verrucosum Schlechtendal, a Mexican diploid species geographically isolated from the other diploid A-genome species in potato relatives.</title>
        <authorList>
            <person name="Hosaka K."/>
        </authorList>
    </citation>
    <scope>NUCLEOTIDE SEQUENCE</scope>
    <source>
        <tissue evidence="2">Young leaves</tissue>
    </source>
</reference>
<feature type="region of interest" description="Disordered" evidence="1">
    <location>
        <begin position="1"/>
        <end position="21"/>
    </location>
</feature>
<protein>
    <submittedName>
        <fullName evidence="2">Uncharacterized protein</fullName>
    </submittedName>
</protein>